<dbReference type="EMBL" id="JACHIL010000003">
    <property type="protein sequence ID" value="MBB5091433.1"/>
    <property type="molecule type" value="Genomic_DNA"/>
</dbReference>
<accession>A0A7W8ALT8</accession>
<comment type="caution">
    <text evidence="1">The sequence shown here is derived from an EMBL/GenBank/DDBJ whole genome shotgun (WGS) entry which is preliminary data.</text>
</comment>
<reference evidence="1 2" key="1">
    <citation type="submission" date="2020-08" db="EMBL/GenBank/DDBJ databases">
        <title>Genomic Encyclopedia of Type Strains, Phase IV (KMG-IV): sequencing the most valuable type-strain genomes for metagenomic binning, comparative biology and taxonomic classification.</title>
        <authorList>
            <person name="Goeker M."/>
        </authorList>
    </citation>
    <scope>NUCLEOTIDE SEQUENCE [LARGE SCALE GENOMIC DNA]</scope>
    <source>
        <strain evidence="1 2">DSM 25620</strain>
    </source>
</reference>
<sequence>MPVFTQNGRVFLARALYDSVMFLAVGQGDAAWDNLPPPANAEEQMQLDAEMSAQTGLVAQVGVTRLREKYYVKPDPAGTIIMADGAAYSKSVDPTAHVFVRFQLDLSDAVGTTLREAGIMIGTAFAAGVPEGQMFMPNTEITNIGTMIQVDRFQPIVRDGSISQSLTFVITV</sequence>
<proteinExistence type="predicted"/>
<dbReference type="AlphaFoldDB" id="A0A7W8ALT8"/>
<gene>
    <name evidence="1" type="ORF">HNQ68_001974</name>
</gene>
<dbReference type="Proteomes" id="UP000531231">
    <property type="component" value="Unassembled WGS sequence"/>
</dbReference>
<evidence type="ECO:0000313" key="1">
    <source>
        <dbReference type="EMBL" id="MBB5091433.1"/>
    </source>
</evidence>
<protein>
    <submittedName>
        <fullName evidence="1">Uncharacterized protein</fullName>
    </submittedName>
</protein>
<keyword evidence="2" id="KW-1185">Reference proteome</keyword>
<name>A0A7W8ALT8_9HYPH</name>
<dbReference type="Pfam" id="PF25691">
    <property type="entry name" value="BW3TFN"/>
    <property type="match status" value="1"/>
</dbReference>
<dbReference type="RefSeq" id="WP_151159508.1">
    <property type="nucleotide sequence ID" value="NZ_JACHIL010000003.1"/>
</dbReference>
<dbReference type="InterPro" id="IPR058040">
    <property type="entry name" value="BW3TFN"/>
</dbReference>
<evidence type="ECO:0000313" key="2">
    <source>
        <dbReference type="Proteomes" id="UP000531231"/>
    </source>
</evidence>
<organism evidence="1 2">
    <name type="scientific">Pseudochrobactrum saccharolyticum</name>
    <dbReference type="NCBI Taxonomy" id="354352"/>
    <lineage>
        <taxon>Bacteria</taxon>
        <taxon>Pseudomonadati</taxon>
        <taxon>Pseudomonadota</taxon>
        <taxon>Alphaproteobacteria</taxon>
        <taxon>Hyphomicrobiales</taxon>
        <taxon>Brucellaceae</taxon>
        <taxon>Pseudochrobactrum</taxon>
    </lineage>
</organism>